<keyword evidence="1" id="KW-0229">DNA integration</keyword>
<feature type="compositionally biased region" description="Low complexity" evidence="4">
    <location>
        <begin position="24"/>
        <end position="49"/>
    </location>
</feature>
<sequence>MTDSIDSNIHGTTGTDPGDEHSDTSNNSEHSNHSSPSENSSLSEHSTPSQHSKHSEPSEPSKDSKGSGDSNHSNSSEHSGSTDRNESRAAAWLTPDQVEAMRTACYDRFAQYLQARNDAILTLMYDTGLRVGELVALNEAMLRSNGENLYLPQHIQKDYPNDNTPSPVTVELAADTTRTLRSYLSGRWKDTEALFPSRKADRMTTQGVRYVVSDAAEAAGVEPFLIDGSKGEPGDVTPHTLRHSVAYRMLHVEDGNTLYDVRNRLRHASIVTTEQVYDHFRTV</sequence>
<evidence type="ECO:0000256" key="4">
    <source>
        <dbReference type="SAM" id="MobiDB-lite"/>
    </source>
</evidence>
<evidence type="ECO:0000313" key="6">
    <source>
        <dbReference type="EMBL" id="OYR56641.1"/>
    </source>
</evidence>
<evidence type="ECO:0000256" key="3">
    <source>
        <dbReference type="ARBA" id="ARBA00023172"/>
    </source>
</evidence>
<evidence type="ECO:0000256" key="2">
    <source>
        <dbReference type="ARBA" id="ARBA00023125"/>
    </source>
</evidence>
<dbReference type="SUPFAM" id="SSF56349">
    <property type="entry name" value="DNA breaking-rejoining enzymes"/>
    <property type="match status" value="1"/>
</dbReference>
<feature type="region of interest" description="Disordered" evidence="4">
    <location>
        <begin position="1"/>
        <end position="91"/>
    </location>
</feature>
<dbReference type="Proteomes" id="UP000216308">
    <property type="component" value="Unassembled WGS sequence"/>
</dbReference>
<evidence type="ECO:0000259" key="5">
    <source>
        <dbReference type="PROSITE" id="PS51898"/>
    </source>
</evidence>
<keyword evidence="7" id="KW-1185">Reference proteome</keyword>
<dbReference type="AlphaFoldDB" id="A0A256IJB2"/>
<feature type="compositionally biased region" description="Low complexity" evidence="4">
    <location>
        <begin position="67"/>
        <end position="79"/>
    </location>
</feature>
<organism evidence="6 7">
    <name type="scientific">Halorubrum halodurans</name>
    <dbReference type="NCBI Taxonomy" id="1383851"/>
    <lineage>
        <taxon>Archaea</taxon>
        <taxon>Methanobacteriati</taxon>
        <taxon>Methanobacteriota</taxon>
        <taxon>Stenosarchaea group</taxon>
        <taxon>Halobacteria</taxon>
        <taxon>Halobacteriales</taxon>
        <taxon>Haloferacaceae</taxon>
        <taxon>Halorubrum</taxon>
    </lineage>
</organism>
<dbReference type="GO" id="GO:0015074">
    <property type="term" value="P:DNA integration"/>
    <property type="evidence" value="ECO:0007669"/>
    <property type="project" value="UniProtKB-KW"/>
</dbReference>
<comment type="caution">
    <text evidence="6">The sequence shown here is derived from an EMBL/GenBank/DDBJ whole genome shotgun (WGS) entry which is preliminary data.</text>
</comment>
<keyword evidence="2" id="KW-0238">DNA-binding</keyword>
<reference evidence="6 7" key="1">
    <citation type="journal article" date="2014" name="Front. Microbiol.">
        <title>Population and genomic analysis of the genus Halorubrum.</title>
        <authorList>
            <person name="Fullmer M.S."/>
            <person name="Soucy S.M."/>
            <person name="Swithers K.S."/>
            <person name="Makkay A.M."/>
            <person name="Wheeler R."/>
            <person name="Ventosa A."/>
            <person name="Gogarten J.P."/>
            <person name="Papke R.T."/>
        </authorList>
    </citation>
    <scope>NUCLEOTIDE SEQUENCE [LARGE SCALE GENOMIC DNA]</scope>
    <source>
        <strain evidence="6 7">Cb34</strain>
    </source>
</reference>
<accession>A0A256IJB2</accession>
<evidence type="ECO:0000256" key="1">
    <source>
        <dbReference type="ARBA" id="ARBA00022908"/>
    </source>
</evidence>
<feature type="domain" description="Tyr recombinase" evidence="5">
    <location>
        <begin position="88"/>
        <end position="283"/>
    </location>
</feature>
<dbReference type="GO" id="GO:0003677">
    <property type="term" value="F:DNA binding"/>
    <property type="evidence" value="ECO:0007669"/>
    <property type="project" value="UniProtKB-KW"/>
</dbReference>
<protein>
    <recommendedName>
        <fullName evidence="5">Tyr recombinase domain-containing protein</fullName>
    </recommendedName>
</protein>
<dbReference type="InterPro" id="IPR013762">
    <property type="entry name" value="Integrase-like_cat_sf"/>
</dbReference>
<feature type="compositionally biased region" description="Basic and acidic residues" evidence="4">
    <location>
        <begin position="53"/>
        <end position="66"/>
    </location>
</feature>
<dbReference type="GO" id="GO:0006310">
    <property type="term" value="P:DNA recombination"/>
    <property type="evidence" value="ECO:0007669"/>
    <property type="project" value="UniProtKB-KW"/>
</dbReference>
<dbReference type="PROSITE" id="PS51898">
    <property type="entry name" value="TYR_RECOMBINASE"/>
    <property type="match status" value="1"/>
</dbReference>
<gene>
    <name evidence="6" type="ORF">DJ70_07965</name>
</gene>
<feature type="compositionally biased region" description="Polar residues" evidence="4">
    <location>
        <begin position="1"/>
        <end position="15"/>
    </location>
</feature>
<dbReference type="EMBL" id="NHPJ01000081">
    <property type="protein sequence ID" value="OYR56641.1"/>
    <property type="molecule type" value="Genomic_DNA"/>
</dbReference>
<proteinExistence type="predicted"/>
<dbReference type="OrthoDB" id="142231at2157"/>
<name>A0A256IJB2_9EURY</name>
<dbReference type="Pfam" id="PF00589">
    <property type="entry name" value="Phage_integrase"/>
    <property type="match status" value="1"/>
</dbReference>
<dbReference type="InterPro" id="IPR050090">
    <property type="entry name" value="Tyrosine_recombinase_XerCD"/>
</dbReference>
<dbReference type="PANTHER" id="PTHR30349">
    <property type="entry name" value="PHAGE INTEGRASE-RELATED"/>
    <property type="match status" value="1"/>
</dbReference>
<evidence type="ECO:0000313" key="7">
    <source>
        <dbReference type="Proteomes" id="UP000216308"/>
    </source>
</evidence>
<dbReference type="PANTHER" id="PTHR30349:SF41">
    <property type="entry name" value="INTEGRASE_RECOMBINASE PROTEIN MJ0367-RELATED"/>
    <property type="match status" value="1"/>
</dbReference>
<dbReference type="Gene3D" id="1.10.443.10">
    <property type="entry name" value="Intergrase catalytic core"/>
    <property type="match status" value="1"/>
</dbReference>
<dbReference type="InterPro" id="IPR011010">
    <property type="entry name" value="DNA_brk_join_enz"/>
</dbReference>
<keyword evidence="3" id="KW-0233">DNA recombination</keyword>
<dbReference type="InterPro" id="IPR002104">
    <property type="entry name" value="Integrase_catalytic"/>
</dbReference>